<evidence type="ECO:0000256" key="2">
    <source>
        <dbReference type="SAM" id="MobiDB-lite"/>
    </source>
</evidence>
<dbReference type="EMBL" id="BAAANT010000030">
    <property type="protein sequence ID" value="GAA2150938.1"/>
    <property type="molecule type" value="Genomic_DNA"/>
</dbReference>
<dbReference type="InterPro" id="IPR032812">
    <property type="entry name" value="SbsA_Ig"/>
</dbReference>
<dbReference type="RefSeq" id="WP_344467798.1">
    <property type="nucleotide sequence ID" value="NZ_BAAANT010000030.1"/>
</dbReference>
<dbReference type="SUPFAM" id="SSF81296">
    <property type="entry name" value="E set domains"/>
    <property type="match status" value="1"/>
</dbReference>
<feature type="region of interest" description="Disordered" evidence="2">
    <location>
        <begin position="1134"/>
        <end position="1164"/>
    </location>
</feature>
<dbReference type="InterPro" id="IPR046540">
    <property type="entry name" value="DMFA2_C"/>
</dbReference>
<evidence type="ECO:0000313" key="7">
    <source>
        <dbReference type="EMBL" id="GAA2150938.1"/>
    </source>
</evidence>
<feature type="domain" description="DUF4082" evidence="5">
    <location>
        <begin position="663"/>
        <end position="809"/>
    </location>
</feature>
<dbReference type="Pfam" id="PF13205">
    <property type="entry name" value="Big_5"/>
    <property type="match status" value="1"/>
</dbReference>
<dbReference type="Proteomes" id="UP001422759">
    <property type="component" value="Unassembled WGS sequence"/>
</dbReference>
<dbReference type="Gene3D" id="2.60.40.3710">
    <property type="match status" value="1"/>
</dbReference>
<sequence>MNIGNTMGRSPTGSLVRRHLQGSGGLVRFLLAIALLLAVTGLTAPTAHAADPCATPVVNKVACENSKPGSPVSDWYSPNAWGQIQGFTAHESYKPGDTVEFKVQSPVPYQIEIYRLGWYQGNRARKMPASPTATYPAKTQPNCLSDASTGLVDCGNWTTTVTWTVPSDAVSGLYLANIEQTDGNGLMPYPIVIRDESSHSSVVVQTSDETWQAYNTWGGQNLYGGSGPAPDGRAYKVSYNRPLDIGADNGIYGSEYAMIGWLERNGYDVSYLSGIDVSTKGVLLQNHKVFMSNGHDEYWNQAQRDNVTAAKAAGVDLAFFSGNEMFWRTRFEPAIDSSGTANRTLVCYKETKLQIPGVDGVPDPSGQWTGTWMDPVGAGRGGGKPQNALTGQLFQVNGYRNDAMTVPAAYGKLRMWRNTSIATLPAGQVATFPTGTLGYEWDSDIDNGSRPPGSIDLSSTTVSVTDGNYLLDNGNTYGNGVATQSPTLYRDPVSNALVFGAGTVQWSWGLDTLHVGNATTEDPRMQQATVNLLADMGVQPTTLQSGLVQASASTETTGPTVVVTTPAPGITVPVLKPVTVSGTALDLGGGQVARVEVSVDGGTTWKGATGTTSWTYTWTPMTQGATQVMVRGVNDSVITGTVTTVPLTVGPQQCPCTIWPTSAVPAHTDSGDAGAIEVGAKFRTTVNGSITGVRFYKSALNTGTHTGSLWSSDGTRLATGTFTGETASGWQQLVFATPVPVKANTTYIASYYAPNGHYSYDDGYFTGKGAGIDPIKALSSGADGNNALYTYNTGGGFPTSSYHDSNYWVDAVLDTSGDTTTPPAVTGSTPAAGATGVAITAAPTVTFNHSIDTAALQFTLTATGGAAVPATVGYDSATATATLRPTGQLALNTGYTATVKASDPWGNPMSAPLTWSFTTSATPPTVTCPCSLWNSATAPASIDSGDPTAVELGTRFSSAINGWITGVRFYKSVANTGTHTATLWSNTGTQLATGTFSGETASGWQQLTFATPVAITANTSYVVSYYAPSGHYSATGGYFTSGYSSYPMRAPADVSGSANGIYRYGSTGFPTSTFTSTNYWVDPVFTNVKPSNAPATNGSLQLPLLSSVLNPVGGLLGGLLGGLTSGLTNGLNGGLQGGPTTATPGVEPGALTPAPAPVLHQPAG</sequence>
<feature type="domain" description="DUF4082" evidence="5">
    <location>
        <begin position="937"/>
        <end position="1081"/>
    </location>
</feature>
<evidence type="ECO:0000256" key="3">
    <source>
        <dbReference type="SAM" id="SignalP"/>
    </source>
</evidence>
<dbReference type="InterPro" id="IPR014756">
    <property type="entry name" value="Ig_E-set"/>
</dbReference>
<evidence type="ECO:0008006" key="9">
    <source>
        <dbReference type="Google" id="ProtNLM"/>
    </source>
</evidence>
<keyword evidence="8" id="KW-1185">Reference proteome</keyword>
<keyword evidence="1 3" id="KW-0732">Signal</keyword>
<evidence type="ECO:0000256" key="1">
    <source>
        <dbReference type="ARBA" id="ARBA00022729"/>
    </source>
</evidence>
<dbReference type="Pfam" id="PF13313">
    <property type="entry name" value="DUF4082"/>
    <property type="match status" value="2"/>
</dbReference>
<dbReference type="Pfam" id="PF20254">
    <property type="entry name" value="DMFA2_C"/>
    <property type="match status" value="1"/>
</dbReference>
<feature type="chain" id="PRO_5046021362" description="Ig-like domain-containing protein" evidence="3">
    <location>
        <begin position="50"/>
        <end position="1164"/>
    </location>
</feature>
<accession>A0ABP5LT12</accession>
<comment type="caution">
    <text evidence="7">The sequence shown here is derived from an EMBL/GenBank/DDBJ whole genome shotgun (WGS) entry which is preliminary data.</text>
</comment>
<gene>
    <name evidence="7" type="ORF">GCM10009760_45780</name>
</gene>
<feature type="signal peptide" evidence="3">
    <location>
        <begin position="1"/>
        <end position="49"/>
    </location>
</feature>
<organism evidence="7 8">
    <name type="scientific">Kitasatospora kazusensis</name>
    <dbReference type="NCBI Taxonomy" id="407974"/>
    <lineage>
        <taxon>Bacteria</taxon>
        <taxon>Bacillati</taxon>
        <taxon>Actinomycetota</taxon>
        <taxon>Actinomycetes</taxon>
        <taxon>Kitasatosporales</taxon>
        <taxon>Streptomycetaceae</taxon>
        <taxon>Kitasatospora</taxon>
    </lineage>
</organism>
<feature type="domain" description="SbsA Ig-like" evidence="4">
    <location>
        <begin position="820"/>
        <end position="919"/>
    </location>
</feature>
<evidence type="ECO:0000259" key="5">
    <source>
        <dbReference type="Pfam" id="PF13313"/>
    </source>
</evidence>
<name>A0ABP5LT12_9ACTN</name>
<dbReference type="Gene3D" id="2.60.40.650">
    <property type="match status" value="1"/>
</dbReference>
<evidence type="ECO:0000313" key="8">
    <source>
        <dbReference type="Proteomes" id="UP001422759"/>
    </source>
</evidence>
<protein>
    <recommendedName>
        <fullName evidence="9">Ig-like domain-containing protein</fullName>
    </recommendedName>
</protein>
<reference evidence="8" key="1">
    <citation type="journal article" date="2019" name="Int. J. Syst. Evol. Microbiol.">
        <title>The Global Catalogue of Microorganisms (GCM) 10K type strain sequencing project: providing services to taxonomists for standard genome sequencing and annotation.</title>
        <authorList>
            <consortium name="The Broad Institute Genomics Platform"/>
            <consortium name="The Broad Institute Genome Sequencing Center for Infectious Disease"/>
            <person name="Wu L."/>
            <person name="Ma J."/>
        </authorList>
    </citation>
    <scope>NUCLEOTIDE SEQUENCE [LARGE SCALE GENOMIC DNA]</scope>
    <source>
        <strain evidence="8">JCM 14560</strain>
    </source>
</reference>
<dbReference type="Pfam" id="PF17957">
    <property type="entry name" value="Big_7"/>
    <property type="match status" value="1"/>
</dbReference>
<evidence type="ECO:0000259" key="4">
    <source>
        <dbReference type="Pfam" id="PF13205"/>
    </source>
</evidence>
<dbReference type="InterPro" id="IPR025141">
    <property type="entry name" value="DUF4082"/>
</dbReference>
<proteinExistence type="predicted"/>
<feature type="domain" description="N,N-dimethylformamidase beta subunit-like C-terminal" evidence="6">
    <location>
        <begin position="111"/>
        <end position="511"/>
    </location>
</feature>
<evidence type="ECO:0000259" key="6">
    <source>
        <dbReference type="Pfam" id="PF20254"/>
    </source>
</evidence>